<name>A0ACC1YUB4_MELAZ</name>
<accession>A0ACC1YUB4</accession>
<protein>
    <submittedName>
        <fullName evidence="1">BTB/POZ domain-containing protein</fullName>
    </submittedName>
</protein>
<proteinExistence type="predicted"/>
<comment type="caution">
    <text evidence="1">The sequence shown here is derived from an EMBL/GenBank/DDBJ whole genome shotgun (WGS) entry which is preliminary data.</text>
</comment>
<dbReference type="Proteomes" id="UP001164539">
    <property type="component" value="Chromosome 2"/>
</dbReference>
<gene>
    <name evidence="1" type="ORF">OWV82_005308</name>
</gene>
<keyword evidence="2" id="KW-1185">Reference proteome</keyword>
<evidence type="ECO:0000313" key="2">
    <source>
        <dbReference type="Proteomes" id="UP001164539"/>
    </source>
</evidence>
<reference evidence="1 2" key="1">
    <citation type="journal article" date="2023" name="Science">
        <title>Complex scaffold remodeling in plant triterpene biosynthesis.</title>
        <authorList>
            <person name="De La Pena R."/>
            <person name="Hodgson H."/>
            <person name="Liu J.C."/>
            <person name="Stephenson M.J."/>
            <person name="Martin A.C."/>
            <person name="Owen C."/>
            <person name="Harkess A."/>
            <person name="Leebens-Mack J."/>
            <person name="Jimenez L.E."/>
            <person name="Osbourn A."/>
            <person name="Sattely E.S."/>
        </authorList>
    </citation>
    <scope>NUCLEOTIDE SEQUENCE [LARGE SCALE GENOMIC DNA]</scope>
    <source>
        <strain evidence="2">cv. JPN11</strain>
        <tissue evidence="1">Leaf</tissue>
    </source>
</reference>
<evidence type="ECO:0000313" key="1">
    <source>
        <dbReference type="EMBL" id="KAJ4726629.1"/>
    </source>
</evidence>
<dbReference type="EMBL" id="CM051395">
    <property type="protein sequence ID" value="KAJ4726629.1"/>
    <property type="molecule type" value="Genomic_DNA"/>
</dbReference>
<sequence length="105" mass="11739">MRPSKDSKQGGRGDSITGHVSTLRQRLFHALSLGISYYDGKELKWKCTDIEIQRHVIRSIAAFLDSISRGMVQHSFVKESIPHIVGALVWILKCKSGACFEHGSK</sequence>
<organism evidence="1 2">
    <name type="scientific">Melia azedarach</name>
    <name type="common">Chinaberry tree</name>
    <dbReference type="NCBI Taxonomy" id="155640"/>
    <lineage>
        <taxon>Eukaryota</taxon>
        <taxon>Viridiplantae</taxon>
        <taxon>Streptophyta</taxon>
        <taxon>Embryophyta</taxon>
        <taxon>Tracheophyta</taxon>
        <taxon>Spermatophyta</taxon>
        <taxon>Magnoliopsida</taxon>
        <taxon>eudicotyledons</taxon>
        <taxon>Gunneridae</taxon>
        <taxon>Pentapetalae</taxon>
        <taxon>rosids</taxon>
        <taxon>malvids</taxon>
        <taxon>Sapindales</taxon>
        <taxon>Meliaceae</taxon>
        <taxon>Melia</taxon>
    </lineage>
</organism>